<name>A0A2P6SAI8_ROSCH</name>
<sequence length="42" mass="5031">MKQATVEGFHMRWPPLSVGEKEYRVKEYDRCLMVYNIVNQAL</sequence>
<dbReference type="Gramene" id="PRQ55682">
    <property type="protein sequence ID" value="PRQ55682"/>
    <property type="gene ID" value="RchiOBHm_Chr1g0327291"/>
</dbReference>
<dbReference type="Proteomes" id="UP000238479">
    <property type="component" value="Chromosome 1"/>
</dbReference>
<comment type="caution">
    <text evidence="1">The sequence shown here is derived from an EMBL/GenBank/DDBJ whole genome shotgun (WGS) entry which is preliminary data.</text>
</comment>
<proteinExistence type="predicted"/>
<gene>
    <name evidence="1" type="ORF">RchiOBHm_Chr1g0327291</name>
</gene>
<organism evidence="1 2">
    <name type="scientific">Rosa chinensis</name>
    <name type="common">China rose</name>
    <dbReference type="NCBI Taxonomy" id="74649"/>
    <lineage>
        <taxon>Eukaryota</taxon>
        <taxon>Viridiplantae</taxon>
        <taxon>Streptophyta</taxon>
        <taxon>Embryophyta</taxon>
        <taxon>Tracheophyta</taxon>
        <taxon>Spermatophyta</taxon>
        <taxon>Magnoliopsida</taxon>
        <taxon>eudicotyledons</taxon>
        <taxon>Gunneridae</taxon>
        <taxon>Pentapetalae</taxon>
        <taxon>rosids</taxon>
        <taxon>fabids</taxon>
        <taxon>Rosales</taxon>
        <taxon>Rosaceae</taxon>
        <taxon>Rosoideae</taxon>
        <taxon>Rosoideae incertae sedis</taxon>
        <taxon>Rosa</taxon>
    </lineage>
</organism>
<evidence type="ECO:0000313" key="2">
    <source>
        <dbReference type="Proteomes" id="UP000238479"/>
    </source>
</evidence>
<accession>A0A2P6SAI8</accession>
<dbReference type="EMBL" id="PDCK01000039">
    <property type="protein sequence ID" value="PRQ55682.1"/>
    <property type="molecule type" value="Genomic_DNA"/>
</dbReference>
<evidence type="ECO:0000313" key="1">
    <source>
        <dbReference type="EMBL" id="PRQ55682.1"/>
    </source>
</evidence>
<keyword evidence="2" id="KW-1185">Reference proteome</keyword>
<protein>
    <submittedName>
        <fullName evidence="1">Uncharacterized protein</fullName>
    </submittedName>
</protein>
<reference evidence="1 2" key="1">
    <citation type="journal article" date="2018" name="Nat. Genet.">
        <title>The Rosa genome provides new insights in the design of modern roses.</title>
        <authorList>
            <person name="Bendahmane M."/>
        </authorList>
    </citation>
    <scope>NUCLEOTIDE SEQUENCE [LARGE SCALE GENOMIC DNA]</scope>
    <source>
        <strain evidence="2">cv. Old Blush</strain>
    </source>
</reference>
<dbReference type="AlphaFoldDB" id="A0A2P6SAI8"/>